<accession>A0A0P1IUI3</accession>
<sequence>MSTLFFYGTLRHLPLLETVLGRGIEPEKTRKGIAKGYETFAVMDRDFPVITEGAGQAEGIIVDGLTDEEVARLNFYEGGYDYALREIEVTTESGSVKAEVYFPIPNSLQPDGHWDFDAWIKDWSELTCLAAIEAMSYFGVKTDAELDFMFPTIRVRAAAKLAAQAESLGLSPSGFTRDDAKSDLITNHYTHYFSMEEHTIRHKNYGGGETTGIKREVFVGGDAAILLPYDPVRDRVLLVEQFRMGPWARNDQKPWMLEPIAGRIDPGETAAQTALREAEEEANVAIKDLHEIAKVYASPGCNTEFFHIFLGTADLPDDVVGVAGLDSEAEDIQSHLFSFDQLMDMVESYQAANAPLVLAALWLARRRDALRAAA</sequence>
<dbReference type="PROSITE" id="PS00893">
    <property type="entry name" value="NUDIX_BOX"/>
    <property type="match status" value="1"/>
</dbReference>
<reference evidence="9" key="1">
    <citation type="submission" date="2015-09" db="EMBL/GenBank/DDBJ databases">
        <authorList>
            <person name="Rodrigo-Torres Lidia"/>
            <person name="Arahal R.David."/>
        </authorList>
    </citation>
    <scope>NUCLEOTIDE SEQUENCE [LARGE SCALE GENOMIC DNA]</scope>
    <source>
        <strain evidence="9">CECT 5114</strain>
    </source>
</reference>
<dbReference type="InterPro" id="IPR013024">
    <property type="entry name" value="GGCT-like"/>
</dbReference>
<proteinExistence type="predicted"/>
<dbReference type="InterPro" id="IPR004385">
    <property type="entry name" value="NDP_pyrophosphatase"/>
</dbReference>
<dbReference type="CDD" id="cd24155">
    <property type="entry name" value="NUDIX_ADPRase"/>
    <property type="match status" value="1"/>
</dbReference>
<evidence type="ECO:0000259" key="7">
    <source>
        <dbReference type="PROSITE" id="PS51462"/>
    </source>
</evidence>
<dbReference type="InterPro" id="IPR015797">
    <property type="entry name" value="NUDIX_hydrolase-like_dom_sf"/>
</dbReference>
<dbReference type="EMBL" id="CYUE01000021">
    <property type="protein sequence ID" value="CUK27252.1"/>
    <property type="molecule type" value="Genomic_DNA"/>
</dbReference>
<dbReference type="PANTHER" id="PTHR31544:SF2">
    <property type="entry name" value="AIG2-LIKE PROTEIN D"/>
    <property type="match status" value="1"/>
</dbReference>
<feature type="binding site" evidence="5">
    <location>
        <position position="330"/>
    </location>
    <ligand>
        <name>Mg(2+)</name>
        <dbReference type="ChEBI" id="CHEBI:18420"/>
        <label>1</label>
    </ligand>
</feature>
<organism evidence="8 9">
    <name type="scientific">Cognatishimia activa</name>
    <dbReference type="NCBI Taxonomy" id="1715691"/>
    <lineage>
        <taxon>Bacteria</taxon>
        <taxon>Pseudomonadati</taxon>
        <taxon>Pseudomonadota</taxon>
        <taxon>Alphaproteobacteria</taxon>
        <taxon>Rhodobacterales</taxon>
        <taxon>Paracoccaceae</taxon>
        <taxon>Cognatishimia</taxon>
    </lineage>
</organism>
<dbReference type="GO" id="GO:0016818">
    <property type="term" value="F:hydrolase activity, acting on acid anhydrides, in phosphorus-containing anhydrides"/>
    <property type="evidence" value="ECO:0007669"/>
    <property type="project" value="InterPro"/>
</dbReference>
<dbReference type="InterPro" id="IPR045038">
    <property type="entry name" value="AIG2-like"/>
</dbReference>
<dbReference type="CDD" id="cd06661">
    <property type="entry name" value="GGCT_like"/>
    <property type="match status" value="1"/>
</dbReference>
<name>A0A0P1IUI3_9RHOB</name>
<protein>
    <recommendedName>
        <fullName evidence="4">Putative gamma-glutamylcyclotransferase</fullName>
    </recommendedName>
</protein>
<dbReference type="Pfam" id="PF06094">
    <property type="entry name" value="GGACT"/>
    <property type="match status" value="1"/>
</dbReference>
<dbReference type="InterPro" id="IPR020084">
    <property type="entry name" value="NUDIX_hydrolase_CS"/>
</dbReference>
<evidence type="ECO:0000313" key="8">
    <source>
        <dbReference type="EMBL" id="CUK27252.1"/>
    </source>
</evidence>
<dbReference type="SUPFAM" id="SSF55811">
    <property type="entry name" value="Nudix"/>
    <property type="match status" value="1"/>
</dbReference>
<dbReference type="GO" id="GO:0046872">
    <property type="term" value="F:metal ion binding"/>
    <property type="evidence" value="ECO:0007669"/>
    <property type="project" value="UniProtKB-KW"/>
</dbReference>
<dbReference type="AlphaFoldDB" id="A0A0P1IUI3"/>
<dbReference type="Gene3D" id="3.90.79.10">
    <property type="entry name" value="Nucleoside Triphosphate Pyrophosphohydrolase"/>
    <property type="match status" value="1"/>
</dbReference>
<dbReference type="Pfam" id="PF00293">
    <property type="entry name" value="NUDIX"/>
    <property type="match status" value="1"/>
</dbReference>
<evidence type="ECO:0000256" key="2">
    <source>
        <dbReference type="ARBA" id="ARBA00022679"/>
    </source>
</evidence>
<evidence type="ECO:0000256" key="6">
    <source>
        <dbReference type="PIRSR" id="PIRSR604385-3"/>
    </source>
</evidence>
<evidence type="ECO:0000256" key="1">
    <source>
        <dbReference type="ARBA" id="ARBA00001946"/>
    </source>
</evidence>
<dbReference type="STRING" id="1715691.TA5113_02905"/>
<keyword evidence="3 8" id="KW-0378">Hydrolase</keyword>
<dbReference type="Proteomes" id="UP000051184">
    <property type="component" value="Unassembled WGS sequence"/>
</dbReference>
<keyword evidence="2" id="KW-0808">Transferase</keyword>
<dbReference type="RefSeq" id="WP_058316136.1">
    <property type="nucleotide sequence ID" value="NZ_CYTO01000024.1"/>
</dbReference>
<evidence type="ECO:0000313" key="9">
    <source>
        <dbReference type="Proteomes" id="UP000051184"/>
    </source>
</evidence>
<evidence type="ECO:0000256" key="5">
    <source>
        <dbReference type="PIRSR" id="PIRSR604385-2"/>
    </source>
</evidence>
<dbReference type="InterPro" id="IPR009288">
    <property type="entry name" value="AIG2-like_dom"/>
</dbReference>
<feature type="binding site" evidence="5">
    <location>
        <position position="261"/>
    </location>
    <ligand>
        <name>Mg(2+)</name>
        <dbReference type="ChEBI" id="CHEBI:18420"/>
        <label>1</label>
    </ligand>
</feature>
<dbReference type="NCBIfam" id="TIGR00052">
    <property type="entry name" value="nudix-type nucleoside diphosphatase, YffH/AdpP family"/>
    <property type="match status" value="1"/>
</dbReference>
<dbReference type="GO" id="GO:0016740">
    <property type="term" value="F:transferase activity"/>
    <property type="evidence" value="ECO:0007669"/>
    <property type="project" value="UniProtKB-KW"/>
</dbReference>
<keyword evidence="5" id="KW-0460">Magnesium</keyword>
<dbReference type="PANTHER" id="PTHR31544">
    <property type="entry name" value="AIG2-LIKE PROTEIN D"/>
    <property type="match status" value="1"/>
</dbReference>
<dbReference type="Gene3D" id="3.10.490.10">
    <property type="entry name" value="Gamma-glutamyl cyclotransferase-like"/>
    <property type="match status" value="1"/>
</dbReference>
<keyword evidence="5" id="KW-0479">Metal-binding</keyword>
<evidence type="ECO:0000256" key="3">
    <source>
        <dbReference type="ARBA" id="ARBA00022801"/>
    </source>
</evidence>
<dbReference type="PROSITE" id="PS51462">
    <property type="entry name" value="NUDIX"/>
    <property type="match status" value="1"/>
</dbReference>
<keyword evidence="9" id="KW-1185">Reference proteome</keyword>
<feature type="binding site" evidence="5">
    <location>
        <position position="277"/>
    </location>
    <ligand>
        <name>Mg(2+)</name>
        <dbReference type="ChEBI" id="CHEBI:18420"/>
        <label>1</label>
    </ligand>
</feature>
<feature type="binding site" evidence="5">
    <location>
        <position position="281"/>
    </location>
    <ligand>
        <name>Mg(2+)</name>
        <dbReference type="ChEBI" id="CHEBI:18420"/>
        <label>1</label>
    </ligand>
</feature>
<feature type="short sequence motif" description="Nudix box" evidence="6">
    <location>
        <begin position="262"/>
        <end position="284"/>
    </location>
</feature>
<comment type="cofactor">
    <cofactor evidence="1 5">
        <name>Mg(2+)</name>
        <dbReference type="ChEBI" id="CHEBI:18420"/>
    </cofactor>
</comment>
<dbReference type="OrthoDB" id="5292471at2"/>
<dbReference type="SUPFAM" id="SSF110857">
    <property type="entry name" value="Gamma-glutamyl cyclotransferase-like"/>
    <property type="match status" value="1"/>
</dbReference>
<evidence type="ECO:0000256" key="4">
    <source>
        <dbReference type="ARBA" id="ARBA00030602"/>
    </source>
</evidence>
<dbReference type="InterPro" id="IPR036568">
    <property type="entry name" value="GGCT-like_sf"/>
</dbReference>
<feature type="domain" description="Nudix hydrolase" evidence="7">
    <location>
        <begin position="219"/>
        <end position="359"/>
    </location>
</feature>
<gene>
    <name evidence="8" type="primary">nudF</name>
    <name evidence="8" type="ORF">TA5114_03080</name>
</gene>
<dbReference type="InterPro" id="IPR000086">
    <property type="entry name" value="NUDIX_hydrolase_dom"/>
</dbReference>